<organism evidence="2 3">
    <name type="scientific">Spinacia oleracea</name>
    <name type="common">Spinach</name>
    <dbReference type="NCBI Taxonomy" id="3562"/>
    <lineage>
        <taxon>Eukaryota</taxon>
        <taxon>Viridiplantae</taxon>
        <taxon>Streptophyta</taxon>
        <taxon>Embryophyta</taxon>
        <taxon>Tracheophyta</taxon>
        <taxon>Spermatophyta</taxon>
        <taxon>Magnoliopsida</taxon>
        <taxon>eudicotyledons</taxon>
        <taxon>Gunneridae</taxon>
        <taxon>Pentapetalae</taxon>
        <taxon>Caryophyllales</taxon>
        <taxon>Chenopodiaceae</taxon>
        <taxon>Chenopodioideae</taxon>
        <taxon>Anserineae</taxon>
        <taxon>Spinacia</taxon>
    </lineage>
</organism>
<dbReference type="Gene3D" id="1.20.1280.50">
    <property type="match status" value="1"/>
</dbReference>
<dbReference type="SUPFAM" id="SSF81383">
    <property type="entry name" value="F-box domain"/>
    <property type="match status" value="1"/>
</dbReference>
<reference evidence="3" key="2">
    <citation type="submission" date="2025-08" db="UniProtKB">
        <authorList>
            <consortium name="RefSeq"/>
        </authorList>
    </citation>
    <scope>IDENTIFICATION</scope>
    <source>
        <tissue evidence="3">Leaf</tissue>
    </source>
</reference>
<evidence type="ECO:0000313" key="2">
    <source>
        <dbReference type="Proteomes" id="UP000813463"/>
    </source>
</evidence>
<dbReference type="PANTHER" id="PTHR31900">
    <property type="entry name" value="F-BOX/RNI SUPERFAMILY PROTEIN-RELATED"/>
    <property type="match status" value="1"/>
</dbReference>
<dbReference type="InterPro" id="IPR053781">
    <property type="entry name" value="F-box_AtFBL13-like"/>
</dbReference>
<evidence type="ECO:0000259" key="1">
    <source>
        <dbReference type="PROSITE" id="PS50181"/>
    </source>
</evidence>
<dbReference type="Proteomes" id="UP000813463">
    <property type="component" value="Chromosome 6"/>
</dbReference>
<protein>
    <submittedName>
        <fullName evidence="3">FBD-associated F-box protein At5g38570</fullName>
    </submittedName>
</protein>
<reference evidence="2" key="1">
    <citation type="journal article" date="2021" name="Nat. Commun.">
        <title>Genomic analyses provide insights into spinach domestication and the genetic basis of agronomic traits.</title>
        <authorList>
            <person name="Cai X."/>
            <person name="Sun X."/>
            <person name="Xu C."/>
            <person name="Sun H."/>
            <person name="Wang X."/>
            <person name="Ge C."/>
            <person name="Zhang Z."/>
            <person name="Wang Q."/>
            <person name="Fei Z."/>
            <person name="Jiao C."/>
            <person name="Wang Q."/>
        </authorList>
    </citation>
    <scope>NUCLEOTIDE SEQUENCE [LARGE SCALE GENOMIC DNA]</scope>
    <source>
        <strain evidence="2">cv. Varoflay</strain>
    </source>
</reference>
<keyword evidence="2" id="KW-1185">Reference proteome</keyword>
<accession>A0A9R0K9Y4</accession>
<dbReference type="CDD" id="cd22160">
    <property type="entry name" value="F-box_AtFBL13-like"/>
    <property type="match status" value="1"/>
</dbReference>
<dbReference type="SMART" id="SM00256">
    <property type="entry name" value="FBOX"/>
    <property type="match status" value="1"/>
</dbReference>
<dbReference type="GeneID" id="110802794"/>
<gene>
    <name evidence="3" type="primary">LOC110802794</name>
</gene>
<dbReference type="PANTHER" id="PTHR31900:SF32">
    <property type="entry name" value="F-BOX_RNI_FBD-LIKE DOMAIN PROTEIN"/>
    <property type="match status" value="1"/>
</dbReference>
<dbReference type="AlphaFoldDB" id="A0A9R0K9Y4"/>
<evidence type="ECO:0000313" key="3">
    <source>
        <dbReference type="RefSeq" id="XP_021863935.2"/>
    </source>
</evidence>
<dbReference type="RefSeq" id="XP_021863935.2">
    <property type="nucleotide sequence ID" value="XM_022008243.2"/>
</dbReference>
<dbReference type="PROSITE" id="PS50181">
    <property type="entry name" value="FBOX"/>
    <property type="match status" value="1"/>
</dbReference>
<sequence>MISYGDKEENLDGLFKRMKIYDNRNGRLSLKRMKSEDGSVDRLRYKRTKIYHNRIKDDEPVDRLSSLPDDILLEILNLLPVCSAAATECLSKRWRGIWTQIIDLDFNDCFQRNDQGFYNKVGEVLQRFTSPFIRSFNLPLYWPYPCSKFAFDLPHLKKLTVDLHHHDFTTLENLISCCPSLEELSFDVKLMTTEGYGNGNGKCKYMIIGPKLKRLNMLIQAYCGIEVVRIFAPNLKYLCVDTRRPFRVQFETNPVKIDEARISTEWQFPINGIYNVRHLTLDIAGLIDQPLRLRTLPNLTHLNLKISPSTNLNLLNEMMGFLEKCIVLKDLTLDLKFNDDVLFSGININYLVRSLWPKVEYPIYGCILNNSVERIKIEILNFENGLYMYLVNMVEFLLSSCHVFELVIVKSTCPGISECGDFERLFCKELYEIASKLTTTSVIQYHGRFEQVFVRGSGSRVITGPDDCILGFQQMKL</sequence>
<dbReference type="KEGG" id="soe:110802794"/>
<dbReference type="Pfam" id="PF00646">
    <property type="entry name" value="F-box"/>
    <property type="match status" value="1"/>
</dbReference>
<feature type="domain" description="F-box" evidence="1">
    <location>
        <begin position="61"/>
        <end position="113"/>
    </location>
</feature>
<proteinExistence type="predicted"/>
<dbReference type="InterPro" id="IPR050232">
    <property type="entry name" value="FBL13/AtMIF1-like"/>
</dbReference>
<dbReference type="InterPro" id="IPR001810">
    <property type="entry name" value="F-box_dom"/>
</dbReference>
<dbReference type="InterPro" id="IPR036047">
    <property type="entry name" value="F-box-like_dom_sf"/>
</dbReference>
<name>A0A9R0K9Y4_SPIOL</name>